<accession>A0A3N1NTF8</accession>
<feature type="transmembrane region" description="Helical" evidence="1">
    <location>
        <begin position="74"/>
        <end position="97"/>
    </location>
</feature>
<keyword evidence="3" id="KW-1185">Reference proteome</keyword>
<feature type="transmembrane region" description="Helical" evidence="1">
    <location>
        <begin position="48"/>
        <end position="68"/>
    </location>
</feature>
<gene>
    <name evidence="2" type="ORF">EDC28_11289</name>
</gene>
<comment type="caution">
    <text evidence="2">The sequence shown here is derived from an EMBL/GenBank/DDBJ whole genome shotgun (WGS) entry which is preliminary data.</text>
</comment>
<keyword evidence="1" id="KW-1133">Transmembrane helix</keyword>
<dbReference type="RefSeq" id="WP_123422585.1">
    <property type="nucleotide sequence ID" value="NZ_RJUL01000012.1"/>
</dbReference>
<proteinExistence type="predicted"/>
<evidence type="ECO:0000256" key="1">
    <source>
        <dbReference type="SAM" id="Phobius"/>
    </source>
</evidence>
<keyword evidence="1" id="KW-0472">Membrane</keyword>
<evidence type="ECO:0000313" key="3">
    <source>
        <dbReference type="Proteomes" id="UP000268033"/>
    </source>
</evidence>
<reference evidence="2 3" key="1">
    <citation type="submission" date="2018-11" db="EMBL/GenBank/DDBJ databases">
        <title>Genomic Encyclopedia of Type Strains, Phase IV (KMG-IV): sequencing the most valuable type-strain genomes for metagenomic binning, comparative biology and taxonomic classification.</title>
        <authorList>
            <person name="Goeker M."/>
        </authorList>
    </citation>
    <scope>NUCLEOTIDE SEQUENCE [LARGE SCALE GENOMIC DNA]</scope>
    <source>
        <strain evidence="2 3">DSM 21945</strain>
    </source>
</reference>
<protein>
    <submittedName>
        <fullName evidence="2">Uncharacterized protein</fullName>
    </submittedName>
</protein>
<name>A0A3N1NTF8_9GAMM</name>
<sequence length="164" mass="18211">MQRRRTAPRQALPDNRLPHLPSSLLTIPWRHAPLNLCQRWRLLQQKGALAITLWLLATLALAALLWGIDQVAGHLGLAIGIVLTVVIATLIGGVAVLGEQYWFDYLKGLGELKKIRFAAIPSAAKSVAQKMPPANDKNGSHRHLRHREKQIAHHGLALPTNHRK</sequence>
<evidence type="ECO:0000313" key="2">
    <source>
        <dbReference type="EMBL" id="ROQ19169.1"/>
    </source>
</evidence>
<dbReference type="EMBL" id="RJUL01000012">
    <property type="protein sequence ID" value="ROQ19169.1"/>
    <property type="molecule type" value="Genomic_DNA"/>
</dbReference>
<dbReference type="AlphaFoldDB" id="A0A3N1NTF8"/>
<keyword evidence="1" id="KW-0812">Transmembrane</keyword>
<organism evidence="2 3">
    <name type="scientific">Gallaecimonas pentaromativorans</name>
    <dbReference type="NCBI Taxonomy" id="584787"/>
    <lineage>
        <taxon>Bacteria</taxon>
        <taxon>Pseudomonadati</taxon>
        <taxon>Pseudomonadota</taxon>
        <taxon>Gammaproteobacteria</taxon>
        <taxon>Enterobacterales</taxon>
        <taxon>Gallaecimonadaceae</taxon>
        <taxon>Gallaecimonas</taxon>
    </lineage>
</organism>
<dbReference type="Proteomes" id="UP000268033">
    <property type="component" value="Unassembled WGS sequence"/>
</dbReference>